<dbReference type="InterPro" id="IPR005135">
    <property type="entry name" value="Endo/exonuclease/phosphatase"/>
</dbReference>
<proteinExistence type="predicted"/>
<keyword evidence="3" id="KW-0255">Endonuclease</keyword>
<dbReference type="InterPro" id="IPR050410">
    <property type="entry name" value="CCR4/nocturin_mRNA_transcr"/>
</dbReference>
<dbReference type="GO" id="GO:0000175">
    <property type="term" value="F:3'-5'-RNA exonuclease activity"/>
    <property type="evidence" value="ECO:0007669"/>
    <property type="project" value="TreeGrafter"/>
</dbReference>
<accession>A0A9D1I5R2</accession>
<dbReference type="PANTHER" id="PTHR12121">
    <property type="entry name" value="CARBON CATABOLITE REPRESSOR PROTEIN 4"/>
    <property type="match status" value="1"/>
</dbReference>
<dbReference type="EMBL" id="DVMM01000021">
    <property type="protein sequence ID" value="HIU28891.1"/>
    <property type="molecule type" value="Genomic_DNA"/>
</dbReference>
<gene>
    <name evidence="3" type="ORF">IAD50_01190</name>
</gene>
<evidence type="ECO:0000256" key="1">
    <source>
        <dbReference type="SAM" id="SignalP"/>
    </source>
</evidence>
<dbReference type="SUPFAM" id="SSF56219">
    <property type="entry name" value="DNase I-like"/>
    <property type="match status" value="1"/>
</dbReference>
<keyword evidence="1" id="KW-0732">Signal</keyword>
<keyword evidence="3" id="KW-0540">Nuclease</keyword>
<evidence type="ECO:0000313" key="4">
    <source>
        <dbReference type="Proteomes" id="UP000824089"/>
    </source>
</evidence>
<dbReference type="AlphaFoldDB" id="A0A9D1I5R2"/>
<sequence>MKNKKGLRFALVLAACAVLLLQGCSQEEKEMEGKVKIISYNVLVEWCTEYNGANTGVTKTYDLTSRLEDLSELLKKEKPDSFGVQECSYAIKQHLLRNLTNYGCVGVMDTGGADDANAFGTFIFYNKEKYSVVETENFWLSTTPDQVSTYPGADRPRNGCWAIFENLETGEQYAHVNVHVEWKTKQSNSYGAEYTRQMVDELAARGLPVFCTGDFNVDSDDYIAVEIMTEEGAASVKDAQEIAKESEDSHSTHFDVPARKLDYCFVTDEKIDVERYELIGDYTISDHLGVKVVAALK</sequence>
<dbReference type="PROSITE" id="PS51257">
    <property type="entry name" value="PROKAR_LIPOPROTEIN"/>
    <property type="match status" value="1"/>
</dbReference>
<feature type="signal peptide" evidence="1">
    <location>
        <begin position="1"/>
        <end position="25"/>
    </location>
</feature>
<feature type="chain" id="PRO_5039390922" evidence="1">
    <location>
        <begin position="26"/>
        <end position="297"/>
    </location>
</feature>
<evidence type="ECO:0000313" key="3">
    <source>
        <dbReference type="EMBL" id="HIU28891.1"/>
    </source>
</evidence>
<dbReference type="Proteomes" id="UP000824089">
    <property type="component" value="Unassembled WGS sequence"/>
</dbReference>
<name>A0A9D1I5R2_9CLOT</name>
<keyword evidence="3" id="KW-0378">Hydrolase</keyword>
<dbReference type="Gene3D" id="3.60.10.10">
    <property type="entry name" value="Endonuclease/exonuclease/phosphatase"/>
    <property type="match status" value="1"/>
</dbReference>
<comment type="caution">
    <text evidence="3">The sequence shown here is derived from an EMBL/GenBank/DDBJ whole genome shotgun (WGS) entry which is preliminary data.</text>
</comment>
<evidence type="ECO:0000259" key="2">
    <source>
        <dbReference type="Pfam" id="PF03372"/>
    </source>
</evidence>
<reference evidence="3" key="2">
    <citation type="journal article" date="2021" name="PeerJ">
        <title>Extensive microbial diversity within the chicken gut microbiome revealed by metagenomics and culture.</title>
        <authorList>
            <person name="Gilroy R."/>
            <person name="Ravi A."/>
            <person name="Getino M."/>
            <person name="Pursley I."/>
            <person name="Horton D.L."/>
            <person name="Alikhan N.F."/>
            <person name="Baker D."/>
            <person name="Gharbi K."/>
            <person name="Hall N."/>
            <person name="Watson M."/>
            <person name="Adriaenssens E.M."/>
            <person name="Foster-Nyarko E."/>
            <person name="Jarju S."/>
            <person name="Secka A."/>
            <person name="Antonio M."/>
            <person name="Oren A."/>
            <person name="Chaudhuri R.R."/>
            <person name="La Ragione R."/>
            <person name="Hildebrand F."/>
            <person name="Pallen M.J."/>
        </authorList>
    </citation>
    <scope>NUCLEOTIDE SEQUENCE</scope>
    <source>
        <strain evidence="3">CHK195-4489</strain>
    </source>
</reference>
<protein>
    <submittedName>
        <fullName evidence="3">Endonuclease/exonuclease/phosphatase family protein</fullName>
    </submittedName>
</protein>
<dbReference type="Pfam" id="PF03372">
    <property type="entry name" value="Exo_endo_phos"/>
    <property type="match status" value="1"/>
</dbReference>
<dbReference type="GO" id="GO:0004519">
    <property type="term" value="F:endonuclease activity"/>
    <property type="evidence" value="ECO:0007669"/>
    <property type="project" value="UniProtKB-KW"/>
</dbReference>
<reference evidence="3" key="1">
    <citation type="submission" date="2020-10" db="EMBL/GenBank/DDBJ databases">
        <authorList>
            <person name="Gilroy R."/>
        </authorList>
    </citation>
    <scope>NUCLEOTIDE SEQUENCE</scope>
    <source>
        <strain evidence="3">CHK195-4489</strain>
    </source>
</reference>
<dbReference type="PANTHER" id="PTHR12121:SF36">
    <property type="entry name" value="ENDONUCLEASE_EXONUCLEASE_PHOSPHATASE DOMAIN-CONTAINING PROTEIN"/>
    <property type="match status" value="1"/>
</dbReference>
<feature type="domain" description="Endonuclease/exonuclease/phosphatase" evidence="2">
    <location>
        <begin position="39"/>
        <end position="287"/>
    </location>
</feature>
<dbReference type="InterPro" id="IPR036691">
    <property type="entry name" value="Endo/exonu/phosph_ase_sf"/>
</dbReference>
<organism evidence="3 4">
    <name type="scientific">Candidatus Egerieisoma faecipullorum</name>
    <dbReference type="NCBI Taxonomy" id="2840963"/>
    <lineage>
        <taxon>Bacteria</taxon>
        <taxon>Bacillati</taxon>
        <taxon>Bacillota</taxon>
        <taxon>Clostridia</taxon>
        <taxon>Eubacteriales</taxon>
        <taxon>Clostridiaceae</taxon>
        <taxon>Clostridiaceae incertae sedis</taxon>
        <taxon>Candidatus Egerieisoma</taxon>
    </lineage>
</organism>